<accession>A0ACC0AEZ3</accession>
<gene>
    <name evidence="1" type="ORF">M9H77_27341</name>
</gene>
<dbReference type="EMBL" id="CM044706">
    <property type="protein sequence ID" value="KAI5658548.1"/>
    <property type="molecule type" value="Genomic_DNA"/>
</dbReference>
<evidence type="ECO:0000313" key="2">
    <source>
        <dbReference type="Proteomes" id="UP001060085"/>
    </source>
</evidence>
<organism evidence="1 2">
    <name type="scientific">Catharanthus roseus</name>
    <name type="common">Madagascar periwinkle</name>
    <name type="synonym">Vinca rosea</name>
    <dbReference type="NCBI Taxonomy" id="4058"/>
    <lineage>
        <taxon>Eukaryota</taxon>
        <taxon>Viridiplantae</taxon>
        <taxon>Streptophyta</taxon>
        <taxon>Embryophyta</taxon>
        <taxon>Tracheophyta</taxon>
        <taxon>Spermatophyta</taxon>
        <taxon>Magnoliopsida</taxon>
        <taxon>eudicotyledons</taxon>
        <taxon>Gunneridae</taxon>
        <taxon>Pentapetalae</taxon>
        <taxon>asterids</taxon>
        <taxon>lamiids</taxon>
        <taxon>Gentianales</taxon>
        <taxon>Apocynaceae</taxon>
        <taxon>Rauvolfioideae</taxon>
        <taxon>Vinceae</taxon>
        <taxon>Catharanthinae</taxon>
        <taxon>Catharanthus</taxon>
    </lineage>
</organism>
<reference evidence="2" key="1">
    <citation type="journal article" date="2023" name="Nat. Plants">
        <title>Single-cell RNA sequencing provides a high-resolution roadmap for understanding the multicellular compartmentation of specialized metabolism.</title>
        <authorList>
            <person name="Sun S."/>
            <person name="Shen X."/>
            <person name="Li Y."/>
            <person name="Li Y."/>
            <person name="Wang S."/>
            <person name="Li R."/>
            <person name="Zhang H."/>
            <person name="Shen G."/>
            <person name="Guo B."/>
            <person name="Wei J."/>
            <person name="Xu J."/>
            <person name="St-Pierre B."/>
            <person name="Chen S."/>
            <person name="Sun C."/>
        </authorList>
    </citation>
    <scope>NUCLEOTIDE SEQUENCE [LARGE SCALE GENOMIC DNA]</scope>
</reference>
<protein>
    <submittedName>
        <fullName evidence="1">Uncharacterized protein</fullName>
    </submittedName>
</protein>
<dbReference type="Proteomes" id="UP001060085">
    <property type="component" value="Linkage Group LG06"/>
</dbReference>
<sequence length="191" mass="22392">MEEKRSKVLHVAGYISFYTDGSTDSHIVGLGDSGVAGSLHTDIGTGQFRRSRLYISSRAATHISTILQERFTDPYHYWFEVPLDVRDIWWREFQMRMGPSLSMTKMRHAWEVEIGYRMRYLFGDAKGRGRDLTRRFSKSRHLEELHKHQSKDKKGQYVDLHSEEFWVRFHEAQQKVNEEAADTDAPLPNDL</sequence>
<keyword evidence="2" id="KW-1185">Reference proteome</keyword>
<name>A0ACC0AEZ3_CATRO</name>
<comment type="caution">
    <text evidence="1">The sequence shown here is derived from an EMBL/GenBank/DDBJ whole genome shotgun (WGS) entry which is preliminary data.</text>
</comment>
<proteinExistence type="predicted"/>
<evidence type="ECO:0000313" key="1">
    <source>
        <dbReference type="EMBL" id="KAI5658548.1"/>
    </source>
</evidence>